<feature type="signal peptide" evidence="6">
    <location>
        <begin position="1"/>
        <end position="25"/>
    </location>
</feature>
<feature type="transmembrane region" description="Helical" evidence="5">
    <location>
        <begin position="195"/>
        <end position="213"/>
    </location>
</feature>
<evidence type="ECO:0000256" key="1">
    <source>
        <dbReference type="ARBA" id="ARBA00001946"/>
    </source>
</evidence>
<dbReference type="InterPro" id="IPR011622">
    <property type="entry name" value="7TMR_DISM_rcpt_extracell_dom2"/>
</dbReference>
<dbReference type="InterPro" id="IPR050469">
    <property type="entry name" value="Diguanylate_Cyclase"/>
</dbReference>
<dbReference type="InterPro" id="IPR043128">
    <property type="entry name" value="Rev_trsase/Diguanyl_cyclase"/>
</dbReference>
<dbReference type="GO" id="GO:0005886">
    <property type="term" value="C:plasma membrane"/>
    <property type="evidence" value="ECO:0007669"/>
    <property type="project" value="TreeGrafter"/>
</dbReference>
<feature type="transmembrane region" description="Helical" evidence="5">
    <location>
        <begin position="375"/>
        <end position="397"/>
    </location>
</feature>
<dbReference type="KEGG" id="tcd:AAIA72_07330"/>
<dbReference type="SMART" id="SM00267">
    <property type="entry name" value="GGDEF"/>
    <property type="match status" value="1"/>
</dbReference>
<keyword evidence="5" id="KW-0812">Transmembrane</keyword>
<dbReference type="PANTHER" id="PTHR45138">
    <property type="entry name" value="REGULATORY COMPONENTS OF SENSORY TRANSDUCTION SYSTEM"/>
    <property type="match status" value="1"/>
</dbReference>
<evidence type="ECO:0000256" key="6">
    <source>
        <dbReference type="SAM" id="SignalP"/>
    </source>
</evidence>
<feature type="transmembrane region" description="Helical" evidence="5">
    <location>
        <begin position="310"/>
        <end position="331"/>
    </location>
</feature>
<keyword evidence="5" id="KW-0472">Membrane</keyword>
<keyword evidence="6" id="KW-0732">Signal</keyword>
<keyword evidence="5" id="KW-1133">Transmembrane helix</keyword>
<dbReference type="EMBL" id="CP154858">
    <property type="protein sequence ID" value="XDT73771.1"/>
    <property type="molecule type" value="Genomic_DNA"/>
</dbReference>
<evidence type="ECO:0000256" key="2">
    <source>
        <dbReference type="ARBA" id="ARBA00012528"/>
    </source>
</evidence>
<proteinExistence type="predicted"/>
<dbReference type="AlphaFoldDB" id="A0AB39V128"/>
<dbReference type="Pfam" id="PF07695">
    <property type="entry name" value="7TMR-DISM_7TM"/>
    <property type="match status" value="1"/>
</dbReference>
<dbReference type="GO" id="GO:0043709">
    <property type="term" value="P:cell adhesion involved in single-species biofilm formation"/>
    <property type="evidence" value="ECO:0007669"/>
    <property type="project" value="TreeGrafter"/>
</dbReference>
<dbReference type="FunFam" id="3.30.70.270:FF:000001">
    <property type="entry name" value="Diguanylate cyclase domain protein"/>
    <property type="match status" value="1"/>
</dbReference>
<dbReference type="GO" id="GO:0052621">
    <property type="term" value="F:diguanylate cyclase activity"/>
    <property type="evidence" value="ECO:0007669"/>
    <property type="project" value="UniProtKB-EC"/>
</dbReference>
<dbReference type="PROSITE" id="PS50887">
    <property type="entry name" value="GGDEF"/>
    <property type="match status" value="1"/>
</dbReference>
<dbReference type="GO" id="GO:1902201">
    <property type="term" value="P:negative regulation of bacterial-type flagellum-dependent cell motility"/>
    <property type="evidence" value="ECO:0007669"/>
    <property type="project" value="TreeGrafter"/>
</dbReference>
<protein>
    <recommendedName>
        <fullName evidence="2">diguanylate cyclase</fullName>
        <ecNumber evidence="2">2.7.7.65</ecNumber>
    </recommendedName>
</protein>
<dbReference type="InterPro" id="IPR011623">
    <property type="entry name" value="7TMR_DISM_rcpt_extracell_dom1"/>
</dbReference>
<dbReference type="Pfam" id="PF00990">
    <property type="entry name" value="GGDEF"/>
    <property type="match status" value="1"/>
</dbReference>
<feature type="transmembrane region" description="Helical" evidence="5">
    <location>
        <begin position="343"/>
        <end position="363"/>
    </location>
</feature>
<keyword evidence="8" id="KW-0548">Nucleotidyltransferase</keyword>
<gene>
    <name evidence="8" type="ORF">AAIA72_07330</name>
</gene>
<dbReference type="NCBIfam" id="TIGR00254">
    <property type="entry name" value="GGDEF"/>
    <property type="match status" value="1"/>
</dbReference>
<organism evidence="8">
    <name type="scientific">Thermohahella caldifontis</name>
    <dbReference type="NCBI Taxonomy" id="3142973"/>
    <lineage>
        <taxon>Bacteria</taxon>
        <taxon>Pseudomonadati</taxon>
        <taxon>Pseudomonadota</taxon>
        <taxon>Gammaproteobacteria</taxon>
        <taxon>Oceanospirillales</taxon>
        <taxon>Hahellaceae</taxon>
        <taxon>Thermohahella</taxon>
    </lineage>
</organism>
<dbReference type="Gene3D" id="3.30.70.270">
    <property type="match status" value="1"/>
</dbReference>
<accession>A0AB39V128</accession>
<dbReference type="PANTHER" id="PTHR45138:SF9">
    <property type="entry name" value="DIGUANYLATE CYCLASE DGCM-RELATED"/>
    <property type="match status" value="1"/>
</dbReference>
<feature type="coiled-coil region" evidence="4">
    <location>
        <begin position="402"/>
        <end position="465"/>
    </location>
</feature>
<reference evidence="8" key="1">
    <citation type="submission" date="2024-05" db="EMBL/GenBank/DDBJ databases">
        <title>Genome sequencing of novel strain.</title>
        <authorList>
            <person name="Ganbat D."/>
            <person name="Ganbat S."/>
            <person name="Lee S.-J."/>
        </authorList>
    </citation>
    <scope>NUCLEOTIDE SEQUENCE</scope>
    <source>
        <strain evidence="8">SMD15-11</strain>
    </source>
</reference>
<dbReference type="EC" id="2.7.7.65" evidence="2"/>
<comment type="cofactor">
    <cofactor evidence="1">
        <name>Mg(2+)</name>
        <dbReference type="ChEBI" id="CHEBI:18420"/>
    </cofactor>
</comment>
<feature type="transmembrane region" description="Helical" evidence="5">
    <location>
        <begin position="255"/>
        <end position="272"/>
    </location>
</feature>
<evidence type="ECO:0000259" key="7">
    <source>
        <dbReference type="PROSITE" id="PS50887"/>
    </source>
</evidence>
<dbReference type="SUPFAM" id="SSF55073">
    <property type="entry name" value="Nucleotide cyclase"/>
    <property type="match status" value="1"/>
</dbReference>
<evidence type="ECO:0000313" key="8">
    <source>
        <dbReference type="EMBL" id="XDT73771.1"/>
    </source>
</evidence>
<evidence type="ECO:0000256" key="5">
    <source>
        <dbReference type="SAM" id="Phobius"/>
    </source>
</evidence>
<feature type="domain" description="GGDEF" evidence="7">
    <location>
        <begin position="493"/>
        <end position="627"/>
    </location>
</feature>
<keyword evidence="4" id="KW-0175">Coiled coil</keyword>
<keyword evidence="8" id="KW-0808">Transferase</keyword>
<evidence type="ECO:0000256" key="3">
    <source>
        <dbReference type="ARBA" id="ARBA00034247"/>
    </source>
</evidence>
<evidence type="ECO:0000256" key="4">
    <source>
        <dbReference type="SAM" id="Coils"/>
    </source>
</evidence>
<dbReference type="CDD" id="cd01949">
    <property type="entry name" value="GGDEF"/>
    <property type="match status" value="1"/>
</dbReference>
<feature type="chain" id="PRO_5044294820" description="diguanylate cyclase" evidence="6">
    <location>
        <begin position="26"/>
        <end position="627"/>
    </location>
</feature>
<dbReference type="RefSeq" id="WP_369602751.1">
    <property type="nucleotide sequence ID" value="NZ_CP154858.1"/>
</dbReference>
<feature type="transmembrane region" description="Helical" evidence="5">
    <location>
        <begin position="220"/>
        <end position="243"/>
    </location>
</feature>
<dbReference type="InterPro" id="IPR029787">
    <property type="entry name" value="Nucleotide_cyclase"/>
</dbReference>
<comment type="catalytic activity">
    <reaction evidence="3">
        <text>2 GTP = 3',3'-c-di-GMP + 2 diphosphate</text>
        <dbReference type="Rhea" id="RHEA:24898"/>
        <dbReference type="ChEBI" id="CHEBI:33019"/>
        <dbReference type="ChEBI" id="CHEBI:37565"/>
        <dbReference type="ChEBI" id="CHEBI:58805"/>
        <dbReference type="EC" id="2.7.7.65"/>
    </reaction>
</comment>
<feature type="transmembrane region" description="Helical" evidence="5">
    <location>
        <begin position="284"/>
        <end position="304"/>
    </location>
</feature>
<sequence>MRRLALHRCLWMWLTVVIWAGSAQAAEVRTLSVSPEDDYYNLGPQLVYFEDPSGKINFFDVLFRHNVPFWEPVNQEVPSFGYSSSTYWFAVEIENPDYAPNDWLLEIAYPVLDWVDVYITEGERMLHQYRVGDHLVFNSRPWVHPNFVMPITMDPLQKITVFIKVQTGTSVQLPIRLWNPTAFDAHNQRVILINGIYYGFMIVMAIYNLFLFFSIRQVRYLLYVGFICGFSLFQFTLQGYAFQHLWPENIRLNELALPLSLGATLFFMAQFIRNFLQLKQHAPLGNLFFNLCALIALIILAATPFAEYRILIYGLILLALPLNGGALVYGIKRSLAADRAAQYFTLAWFSSFVGAILLALSKLEILPRNAITEHALQIGTALEVVLISFALGEYINMQRREREEARRQRLHFEQLARKAQEEALSAERKYSAKLEEQVSERTQALQEAMSRLEEANRKLERQSHIDELTSVYNRRFFNQRYDMEFRRAQREQVPLSVIMIDIDHFKNLNDTYGHLFGDQCLQAVALALKGCNHRPADTVARYGGEEFVILLPNTPREGARVVAERIRSEVEHLRIRNGNEEIQVTISLGVASAVPDARMTPARLLDKADSALYLAKESGRNQVQVAA</sequence>
<dbReference type="Pfam" id="PF07696">
    <property type="entry name" value="7TMR-DISMED2"/>
    <property type="match status" value="1"/>
</dbReference>
<dbReference type="Gene3D" id="2.60.40.2380">
    <property type="match status" value="1"/>
</dbReference>
<dbReference type="InterPro" id="IPR000160">
    <property type="entry name" value="GGDEF_dom"/>
</dbReference>
<name>A0AB39V128_9GAMM</name>